<evidence type="ECO:0000259" key="4">
    <source>
        <dbReference type="Pfam" id="PF01593"/>
    </source>
</evidence>
<dbReference type="InterPro" id="IPR036188">
    <property type="entry name" value="FAD/NAD-bd_sf"/>
</dbReference>
<sequence length="519" mass="56773">MADSVDAIVVGAGHNGLVAALLLARAGLKVRVLEDKGVVGGAARTEHPFKKAPNLGMSTGAYLLGLMPPELIQKLGVEMPVVRRDPHYFLPTEGKRYLLFGSNAAQTKEQFVSFFSEADWRANVAMHEEIAQIREDVAPTFLQEPLTIEETAEKYIRPQLRQVFVDLCRKPVNEYLERFQFKSDLVKAMYAVTDGFSGLTGSWGTPGTGMNFLIHNMCRLPGADGTWMIVRGGMGTVTGRLAEAARKHGARIDVNAGVSKLILEGGVAKGVVLHDGTEIRAEVVVCNADPFRMRQLVGREALPGDYNTRLDEYGKKTGTTMKVNLALRGLPKFTCLPEDRGQYGATIHLLPSEDRVIESLRTGFADVQQGKLPEFPTIEWYIHTTVDPSLQDADGNHNSALFVQWVPRELRGTTWEAEESRYVAHLLSICDRFAPGTSDLVVDTFPLHPQKIEQHFGITHGHIHHVDNSFGFADRLPYVTPIAGLYSCSAGCHPAGSVIGAAGHNAAMRVLGDLGRAAQ</sequence>
<dbReference type="SUPFAM" id="SSF51905">
    <property type="entry name" value="FAD/NAD(P)-binding domain"/>
    <property type="match status" value="1"/>
</dbReference>
<dbReference type="Pfam" id="PF01593">
    <property type="entry name" value="Amino_oxidase"/>
    <property type="match status" value="1"/>
</dbReference>
<dbReference type="RefSeq" id="WP_394837731.1">
    <property type="nucleotide sequence ID" value="NZ_CP089929.1"/>
</dbReference>
<dbReference type="PANTHER" id="PTHR10668">
    <property type="entry name" value="PHYTOENE DEHYDROGENASE"/>
    <property type="match status" value="1"/>
</dbReference>
<protein>
    <recommendedName>
        <fullName evidence="3">Pyridine nucleotide-disulfide oxidoreductase domain-containing protein 2</fullName>
    </recommendedName>
</protein>
<comment type="function">
    <text evidence="1">Probable oxidoreductase that may play a role as regulator of mitochondrial function.</text>
</comment>
<comment type="subunit">
    <text evidence="2">Interacts with COX5B; this interaction may contribute to localize PYROXD2 to the inner face of the inner mitochondrial membrane.</text>
</comment>
<accession>A0ABZ2LE40</accession>
<name>A0ABZ2LE40_9BACT</name>
<dbReference type="PRINTS" id="PR00420">
    <property type="entry name" value="RNGMNOXGNASE"/>
</dbReference>
<gene>
    <name evidence="5" type="ORF">LVJ94_12535</name>
</gene>
<dbReference type="PANTHER" id="PTHR10668:SF103">
    <property type="entry name" value="PYRIDINE NUCLEOTIDE-DISULFIDE OXIDOREDUCTASE DOMAIN-CONTAINING PROTEIN 2"/>
    <property type="match status" value="1"/>
</dbReference>
<evidence type="ECO:0000256" key="3">
    <source>
        <dbReference type="ARBA" id="ARBA00040298"/>
    </source>
</evidence>
<evidence type="ECO:0000313" key="6">
    <source>
        <dbReference type="Proteomes" id="UP001374803"/>
    </source>
</evidence>
<dbReference type="EMBL" id="CP089983">
    <property type="protein sequence ID" value="WXB08056.1"/>
    <property type="molecule type" value="Genomic_DNA"/>
</dbReference>
<proteinExistence type="predicted"/>
<evidence type="ECO:0000256" key="1">
    <source>
        <dbReference type="ARBA" id="ARBA00037217"/>
    </source>
</evidence>
<evidence type="ECO:0000313" key="5">
    <source>
        <dbReference type="EMBL" id="WXB08056.1"/>
    </source>
</evidence>
<dbReference type="Gene3D" id="3.50.50.60">
    <property type="entry name" value="FAD/NAD(P)-binding domain"/>
    <property type="match status" value="2"/>
</dbReference>
<reference evidence="5" key="1">
    <citation type="submission" date="2021-12" db="EMBL/GenBank/DDBJ databases">
        <title>Discovery of the Pendulisporaceae a myxobacterial family with distinct sporulation behavior and unique specialized metabolism.</title>
        <authorList>
            <person name="Garcia R."/>
            <person name="Popoff A."/>
            <person name="Bader C.D."/>
            <person name="Loehr J."/>
            <person name="Walesch S."/>
            <person name="Walt C."/>
            <person name="Boldt J."/>
            <person name="Bunk B."/>
            <person name="Haeckl F.J.F.P.J."/>
            <person name="Gunesch A.P."/>
            <person name="Birkelbach J."/>
            <person name="Nuebel U."/>
            <person name="Pietschmann T."/>
            <person name="Bach T."/>
            <person name="Mueller R."/>
        </authorList>
    </citation>
    <scope>NUCLEOTIDE SEQUENCE</scope>
    <source>
        <strain evidence="5">MSr11367</strain>
    </source>
</reference>
<dbReference type="Proteomes" id="UP001374803">
    <property type="component" value="Chromosome"/>
</dbReference>
<evidence type="ECO:0000256" key="2">
    <source>
        <dbReference type="ARBA" id="ARBA00038825"/>
    </source>
</evidence>
<keyword evidence="6" id="KW-1185">Reference proteome</keyword>
<dbReference type="InterPro" id="IPR002937">
    <property type="entry name" value="Amino_oxidase"/>
</dbReference>
<feature type="domain" description="Amine oxidase" evidence="4">
    <location>
        <begin position="16"/>
        <end position="326"/>
    </location>
</feature>
<organism evidence="5 6">
    <name type="scientific">Pendulispora rubella</name>
    <dbReference type="NCBI Taxonomy" id="2741070"/>
    <lineage>
        <taxon>Bacteria</taxon>
        <taxon>Pseudomonadati</taxon>
        <taxon>Myxococcota</taxon>
        <taxon>Myxococcia</taxon>
        <taxon>Myxococcales</taxon>
        <taxon>Sorangiineae</taxon>
        <taxon>Pendulisporaceae</taxon>
        <taxon>Pendulispora</taxon>
    </lineage>
</organism>